<dbReference type="InterPro" id="IPR017972">
    <property type="entry name" value="Cyt_P450_CS"/>
</dbReference>
<dbReference type="InterPro" id="IPR001128">
    <property type="entry name" value="Cyt_P450"/>
</dbReference>
<comment type="caution">
    <text evidence="12">The sequence shown here is derived from an EMBL/GenBank/DDBJ whole genome shotgun (WGS) entry which is preliminary data.</text>
</comment>
<comment type="pathway">
    <text evidence="2">Secondary metabolite biosynthesis.</text>
</comment>
<dbReference type="InterPro" id="IPR050364">
    <property type="entry name" value="Cytochrome_P450_fung"/>
</dbReference>
<dbReference type="Proteomes" id="UP000567179">
    <property type="component" value="Unassembled WGS sequence"/>
</dbReference>
<dbReference type="PANTHER" id="PTHR46300:SF7">
    <property type="entry name" value="P450, PUTATIVE (EUROFUNG)-RELATED"/>
    <property type="match status" value="1"/>
</dbReference>
<name>A0A8H5B4D0_9AGAR</name>
<evidence type="ECO:0000256" key="4">
    <source>
        <dbReference type="ARBA" id="ARBA00022617"/>
    </source>
</evidence>
<comment type="similarity">
    <text evidence="3 10">Belongs to the cytochrome P450 family.</text>
</comment>
<keyword evidence="11" id="KW-0472">Membrane</keyword>
<dbReference type="CDD" id="cd11065">
    <property type="entry name" value="CYP64-like"/>
    <property type="match status" value="1"/>
</dbReference>
<organism evidence="12 13">
    <name type="scientific">Psilocybe cf. subviscida</name>
    <dbReference type="NCBI Taxonomy" id="2480587"/>
    <lineage>
        <taxon>Eukaryota</taxon>
        <taxon>Fungi</taxon>
        <taxon>Dikarya</taxon>
        <taxon>Basidiomycota</taxon>
        <taxon>Agaricomycotina</taxon>
        <taxon>Agaricomycetes</taxon>
        <taxon>Agaricomycetidae</taxon>
        <taxon>Agaricales</taxon>
        <taxon>Agaricineae</taxon>
        <taxon>Strophariaceae</taxon>
        <taxon>Psilocybe</taxon>
    </lineage>
</organism>
<keyword evidence="13" id="KW-1185">Reference proteome</keyword>
<evidence type="ECO:0000256" key="6">
    <source>
        <dbReference type="ARBA" id="ARBA00023002"/>
    </source>
</evidence>
<keyword evidence="11" id="KW-1133">Transmembrane helix</keyword>
<keyword evidence="4 9" id="KW-0349">Heme</keyword>
<dbReference type="EMBL" id="JAACJJ010000042">
    <property type="protein sequence ID" value="KAF5316519.1"/>
    <property type="molecule type" value="Genomic_DNA"/>
</dbReference>
<evidence type="ECO:0000256" key="1">
    <source>
        <dbReference type="ARBA" id="ARBA00001971"/>
    </source>
</evidence>
<evidence type="ECO:0000256" key="10">
    <source>
        <dbReference type="RuleBase" id="RU000461"/>
    </source>
</evidence>
<keyword evidence="6 10" id="KW-0560">Oxidoreductase</keyword>
<keyword evidence="8 10" id="KW-0503">Monooxygenase</keyword>
<feature type="binding site" description="axial binding residue" evidence="9">
    <location>
        <position position="441"/>
    </location>
    <ligand>
        <name>heme</name>
        <dbReference type="ChEBI" id="CHEBI:30413"/>
    </ligand>
    <ligandPart>
        <name>Fe</name>
        <dbReference type="ChEBI" id="CHEBI:18248"/>
    </ligandPart>
</feature>
<evidence type="ECO:0000256" key="2">
    <source>
        <dbReference type="ARBA" id="ARBA00005179"/>
    </source>
</evidence>
<protein>
    <recommendedName>
        <fullName evidence="14">Cytochrome P450</fullName>
    </recommendedName>
</protein>
<evidence type="ECO:0000256" key="5">
    <source>
        <dbReference type="ARBA" id="ARBA00022723"/>
    </source>
</evidence>
<sequence length="511" mass="57312">MSFLYSPFHAGLATLGTAVILLFCVHLWGLKKRSKLPPGPSPRPIIGNLLDFPTKQPWLTYTSWKDRYGDVVYTEALGQHVIVLNSYKAVEDLFEKRAQIYSDRPLLPMRDILGWKFVVGLMHYGDEWRDNRRALHQKYRPDAALAYRPVQLSKIYELLRSLLADPEHFEDHFKYMAASIIMSTVYGYESAPRGDPFLDNGDRAITLMTNSMFPGAAMMNSVPFLKYLPSWAPGSRFHREANECQGLTREMLDLPFDFVKRNMANGIESPSIISNLIKANDAAGGSAEGEEMIKGLGATSYSAGADTVACAIGTFFLAAAMNPDVCKRAQDQIDNVTGGQRLPGYEDRPHLPYVEAIYREVMRWHPAMPMGVAHTVMQDDVYEGYMIPKGSTIMSNVWAMAHDPIKYKNPSHFDPERFLTPDGKLNDDSQILTFGFGRRVCIGRHAADSTIWATIAAVLSVFEFDSAKDANGNPIPIKAEWTDALISHVIPFQCSIKPRSEDCIRIIENTL</sequence>
<comment type="cofactor">
    <cofactor evidence="1 9">
        <name>heme</name>
        <dbReference type="ChEBI" id="CHEBI:30413"/>
    </cofactor>
</comment>
<accession>A0A8H5B4D0</accession>
<gene>
    <name evidence="12" type="ORF">D9619_006387</name>
</gene>
<dbReference type="AlphaFoldDB" id="A0A8H5B4D0"/>
<evidence type="ECO:0000256" key="7">
    <source>
        <dbReference type="ARBA" id="ARBA00023004"/>
    </source>
</evidence>
<evidence type="ECO:0000313" key="12">
    <source>
        <dbReference type="EMBL" id="KAF5316519.1"/>
    </source>
</evidence>
<dbReference type="OrthoDB" id="2789670at2759"/>
<proteinExistence type="inferred from homology"/>
<dbReference type="InterPro" id="IPR002401">
    <property type="entry name" value="Cyt_P450_E_grp-I"/>
</dbReference>
<evidence type="ECO:0000256" key="11">
    <source>
        <dbReference type="SAM" id="Phobius"/>
    </source>
</evidence>
<dbReference type="PANTHER" id="PTHR46300">
    <property type="entry name" value="P450, PUTATIVE (EUROFUNG)-RELATED-RELATED"/>
    <property type="match status" value="1"/>
</dbReference>
<dbReference type="PROSITE" id="PS00086">
    <property type="entry name" value="CYTOCHROME_P450"/>
    <property type="match status" value="1"/>
</dbReference>
<dbReference type="GO" id="GO:0004497">
    <property type="term" value="F:monooxygenase activity"/>
    <property type="evidence" value="ECO:0007669"/>
    <property type="project" value="UniProtKB-KW"/>
</dbReference>
<evidence type="ECO:0000313" key="13">
    <source>
        <dbReference type="Proteomes" id="UP000567179"/>
    </source>
</evidence>
<keyword evidence="5 9" id="KW-0479">Metal-binding</keyword>
<dbReference type="SUPFAM" id="SSF48264">
    <property type="entry name" value="Cytochrome P450"/>
    <property type="match status" value="1"/>
</dbReference>
<evidence type="ECO:0000256" key="8">
    <source>
        <dbReference type="ARBA" id="ARBA00023033"/>
    </source>
</evidence>
<feature type="transmembrane region" description="Helical" evidence="11">
    <location>
        <begin position="12"/>
        <end position="30"/>
    </location>
</feature>
<dbReference type="GO" id="GO:0016705">
    <property type="term" value="F:oxidoreductase activity, acting on paired donors, with incorporation or reduction of molecular oxygen"/>
    <property type="evidence" value="ECO:0007669"/>
    <property type="project" value="InterPro"/>
</dbReference>
<dbReference type="PRINTS" id="PR00463">
    <property type="entry name" value="EP450I"/>
</dbReference>
<dbReference type="GO" id="GO:0020037">
    <property type="term" value="F:heme binding"/>
    <property type="evidence" value="ECO:0007669"/>
    <property type="project" value="InterPro"/>
</dbReference>
<dbReference type="Pfam" id="PF00067">
    <property type="entry name" value="p450"/>
    <property type="match status" value="1"/>
</dbReference>
<evidence type="ECO:0000256" key="9">
    <source>
        <dbReference type="PIRSR" id="PIRSR602401-1"/>
    </source>
</evidence>
<dbReference type="GO" id="GO:0005506">
    <property type="term" value="F:iron ion binding"/>
    <property type="evidence" value="ECO:0007669"/>
    <property type="project" value="InterPro"/>
</dbReference>
<dbReference type="InterPro" id="IPR036396">
    <property type="entry name" value="Cyt_P450_sf"/>
</dbReference>
<reference evidence="12 13" key="1">
    <citation type="journal article" date="2020" name="ISME J.">
        <title>Uncovering the hidden diversity of litter-decomposition mechanisms in mushroom-forming fungi.</title>
        <authorList>
            <person name="Floudas D."/>
            <person name="Bentzer J."/>
            <person name="Ahren D."/>
            <person name="Johansson T."/>
            <person name="Persson P."/>
            <person name="Tunlid A."/>
        </authorList>
    </citation>
    <scope>NUCLEOTIDE SEQUENCE [LARGE SCALE GENOMIC DNA]</scope>
    <source>
        <strain evidence="12 13">CBS 101986</strain>
    </source>
</reference>
<keyword evidence="7 9" id="KW-0408">Iron</keyword>
<evidence type="ECO:0000256" key="3">
    <source>
        <dbReference type="ARBA" id="ARBA00010617"/>
    </source>
</evidence>
<evidence type="ECO:0008006" key="14">
    <source>
        <dbReference type="Google" id="ProtNLM"/>
    </source>
</evidence>
<keyword evidence="11" id="KW-0812">Transmembrane</keyword>
<dbReference type="Gene3D" id="1.10.630.10">
    <property type="entry name" value="Cytochrome P450"/>
    <property type="match status" value="1"/>
</dbReference>